<dbReference type="Pfam" id="PF00400">
    <property type="entry name" value="WD40"/>
    <property type="match status" value="1"/>
</dbReference>
<proteinExistence type="predicted"/>
<dbReference type="InterPro" id="IPR015943">
    <property type="entry name" value="WD40/YVTN_repeat-like_dom_sf"/>
</dbReference>
<gene>
    <name evidence="2" type="ORF">M427DRAFT_60018</name>
</gene>
<feature type="region of interest" description="Disordered" evidence="1">
    <location>
        <begin position="1"/>
        <end position="26"/>
    </location>
</feature>
<feature type="compositionally biased region" description="Basic and acidic residues" evidence="1">
    <location>
        <begin position="967"/>
        <end position="978"/>
    </location>
</feature>
<evidence type="ECO:0000256" key="1">
    <source>
        <dbReference type="SAM" id="MobiDB-lite"/>
    </source>
</evidence>
<dbReference type="SMART" id="SM00320">
    <property type="entry name" value="WD40"/>
    <property type="match status" value="9"/>
</dbReference>
<feature type="region of interest" description="Disordered" evidence="1">
    <location>
        <begin position="874"/>
        <end position="907"/>
    </location>
</feature>
<feature type="compositionally biased region" description="Polar residues" evidence="1">
    <location>
        <begin position="1"/>
        <end position="23"/>
    </location>
</feature>
<feature type="compositionally biased region" description="Basic and acidic residues" evidence="1">
    <location>
        <begin position="886"/>
        <end position="898"/>
    </location>
</feature>
<feature type="region of interest" description="Disordered" evidence="1">
    <location>
        <begin position="920"/>
        <end position="989"/>
    </location>
</feature>
<dbReference type="PANTHER" id="PTHR45589">
    <property type="entry name" value="WD REPEAT DOMAIN 62, ISOFORM G"/>
    <property type="match status" value="1"/>
</dbReference>
<dbReference type="EMBL" id="KQ965794">
    <property type="protein sequence ID" value="KXS11868.1"/>
    <property type="molecule type" value="Genomic_DNA"/>
</dbReference>
<evidence type="ECO:0000313" key="3">
    <source>
        <dbReference type="Proteomes" id="UP000070544"/>
    </source>
</evidence>
<dbReference type="InterPro" id="IPR001680">
    <property type="entry name" value="WD40_rpt"/>
</dbReference>
<dbReference type="InterPro" id="IPR052779">
    <property type="entry name" value="WDR62"/>
</dbReference>
<dbReference type="AlphaFoldDB" id="A0A139A5E3"/>
<feature type="compositionally biased region" description="Low complexity" evidence="1">
    <location>
        <begin position="425"/>
        <end position="443"/>
    </location>
</feature>
<sequence>MRASSPTSPSPQRAQTLSPTTLGGPSADAEEVYLERVIGSTVSGNHQLAAHPRAPVFAYTAGRAIVLYNYRKQRQSVLVEPQNPNDIECCAFNQDGTLVAVGEKGETPRILVWDLSSRMLAAAPLEGGHKDGVLCLAFSSDGDTLASVGVQSDATIAVWRWRTGERIASARAPIPTSSLFFLPKSLACVTASHHAIKHWQIQPSAVAPNRFILDSRPANMGAFREKSFVDASGGFGEEGSEAVYGVTQNGTLVMFGEDGAVEKWVELKVKSAYSVCATSRFVVCGCSDGIVRAFEPGTLQYIATLPKLAFDGTEHAGSATDVVTYPNAIAVRSASGHDTGVICVAYSDGSMSVWDFSSDEKKVEKVAAFAWRRDLGAIENTSSTAFTPPLLPTLPSPAPTISFVTHHQTSPQQIRFWQLLRNSGSPISTGPVTPTTPTTPSSGLRRPAKELSKVIGITEQWTQMRFSSDGLWAVGIDASKSAQLIMPGNASSKPVMLCPSHADTKCIALQSLPRGRVLVAVGTREGTLEVFRAQSDRCIHIQSVAEHQGAITTVNFAEGGRKLVTASQNGTLTIRTREKEDEEFLPVHTIRIETTIHGISLDPSNRHVVVLSDSRTVTIYSMASGKCLRVYTEDEAGGGDGETPTVWYERADVHPSGLIMGVTGTDGIVRLLEFWSGDCIGTLKAPSAPLAGFFFTTCEKRALLASNDGTVAVFRLPRSFVREARRKLNNAGVASTVKGLEPPRQLQFSDDDLPSWARAVLGGDRNDNASDREQTFRPPVVKGKWAERLGENDRVVLYSEDDGGRVARLDDWARRRFTLPPGTPGGRGGAGEESDSDEEEKRSDGSSTVRFEIGDNDTISTPFMLHSQGEQRIGVLGAGSGNNNPVDDRWTSPKDSERSQSNTTLGKATASTVIGHAGALSNLKSPASRQPNEPPMNTTRKLSDPLSETTVPNDLQQPVRSKSAVGSHEDFATRKESVSRTSSSEVDRIRQRLQSLGISWRPSGEAGHSDNMQSLSEKRVLATDSNNSLRKLSEGRLNRSTQVPIVNRQTTSDDVNAGTIRTEFQKTLATLERLKQLQQRLTLEASPDHSDAIEELQNGFASVTDLVNGTQKSARRATPLTLDNPRVREFVNTMLKLASEL</sequence>
<accession>A0A139A5E3</accession>
<protein>
    <submittedName>
        <fullName evidence="2">WD40 repeat-like protein</fullName>
    </submittedName>
</protein>
<reference evidence="2 3" key="1">
    <citation type="journal article" date="2015" name="Genome Biol. Evol.">
        <title>Phylogenomic analyses indicate that early fungi evolved digesting cell walls of algal ancestors of land plants.</title>
        <authorList>
            <person name="Chang Y."/>
            <person name="Wang S."/>
            <person name="Sekimoto S."/>
            <person name="Aerts A.L."/>
            <person name="Choi C."/>
            <person name="Clum A."/>
            <person name="LaButti K.M."/>
            <person name="Lindquist E.A."/>
            <person name="Yee Ngan C."/>
            <person name="Ohm R.A."/>
            <person name="Salamov A.A."/>
            <person name="Grigoriev I.V."/>
            <person name="Spatafora J.W."/>
            <person name="Berbee M.L."/>
        </authorList>
    </citation>
    <scope>NUCLEOTIDE SEQUENCE [LARGE SCALE GENOMIC DNA]</scope>
    <source>
        <strain evidence="2 3">JEL478</strain>
    </source>
</reference>
<name>A0A139A5E3_GONPJ</name>
<dbReference type="Gene3D" id="2.130.10.10">
    <property type="entry name" value="YVTN repeat-like/Quinoprotein amine dehydrogenase"/>
    <property type="match status" value="2"/>
</dbReference>
<feature type="compositionally biased region" description="Polar residues" evidence="1">
    <location>
        <begin position="922"/>
        <end position="960"/>
    </location>
</feature>
<dbReference type="SUPFAM" id="SSF50978">
    <property type="entry name" value="WD40 repeat-like"/>
    <property type="match status" value="1"/>
</dbReference>
<dbReference type="OrthoDB" id="6252103at2759"/>
<dbReference type="STRING" id="1344416.A0A139A5E3"/>
<organism evidence="2 3">
    <name type="scientific">Gonapodya prolifera (strain JEL478)</name>
    <name type="common">Monoblepharis prolifera</name>
    <dbReference type="NCBI Taxonomy" id="1344416"/>
    <lineage>
        <taxon>Eukaryota</taxon>
        <taxon>Fungi</taxon>
        <taxon>Fungi incertae sedis</taxon>
        <taxon>Chytridiomycota</taxon>
        <taxon>Chytridiomycota incertae sedis</taxon>
        <taxon>Monoblepharidomycetes</taxon>
        <taxon>Monoblepharidales</taxon>
        <taxon>Gonapodyaceae</taxon>
        <taxon>Gonapodya</taxon>
    </lineage>
</organism>
<feature type="region of interest" description="Disordered" evidence="1">
    <location>
        <begin position="816"/>
        <end position="862"/>
    </location>
</feature>
<keyword evidence="3" id="KW-1185">Reference proteome</keyword>
<feature type="region of interest" description="Disordered" evidence="1">
    <location>
        <begin position="425"/>
        <end position="447"/>
    </location>
</feature>
<dbReference type="InterPro" id="IPR036322">
    <property type="entry name" value="WD40_repeat_dom_sf"/>
</dbReference>
<dbReference type="Proteomes" id="UP000070544">
    <property type="component" value="Unassembled WGS sequence"/>
</dbReference>
<dbReference type="PANTHER" id="PTHR45589:SF1">
    <property type="entry name" value="WD REPEAT DOMAIN 62, ISOFORM G"/>
    <property type="match status" value="1"/>
</dbReference>
<evidence type="ECO:0000313" key="2">
    <source>
        <dbReference type="EMBL" id="KXS11868.1"/>
    </source>
</evidence>